<evidence type="ECO:0000256" key="4">
    <source>
        <dbReference type="ARBA" id="ARBA00022452"/>
    </source>
</evidence>
<evidence type="ECO:0000256" key="7">
    <source>
        <dbReference type="ARBA" id="ARBA00023065"/>
    </source>
</evidence>
<dbReference type="OrthoDB" id="6975458at2"/>
<keyword evidence="6" id="KW-0732">Signal</keyword>
<dbReference type="GO" id="GO:0009279">
    <property type="term" value="C:cell outer membrane"/>
    <property type="evidence" value="ECO:0007669"/>
    <property type="project" value="UniProtKB-SubCell"/>
</dbReference>
<comment type="subcellular location">
    <subcellularLocation>
        <location evidence="1">Cell outer membrane</location>
        <topology evidence="1">Multi-pass membrane protein</topology>
    </subcellularLocation>
</comment>
<sequence length="360" mass="38760">MLTERARIITPKSIFRIAVTVVSITIGTPAHAQSSVQLYGIVDTWVGIQKYPSKSVSWQEGGGGLSTSFWGFGGKEDLSGGYKVIFAIEGFFRPQNGAYGSFNGDPLFSRNAYVGLSTPAGTITLGRQSSLLYLQACQFNPFYASFTFSPTIVQMYAGLGTYPAYKTDQGIVGGTAWSNAIQYATPELHGLSGHAMYAFGDSSTGNGSKQYSVQASYRNGNFAAGAVYQYANFNSTAGDLNALLKGFHSQSAAQLAASYEFSIAKLYGEYTYTNNNVINRNFHVNMLEAGLTVAVGIGRILASYAYSRDSGGLNQTRQTASLGYDYPLSKRTDLYTVYMSDRFAGMSSGETAGVGIRSRF</sequence>
<dbReference type="GO" id="GO:0046930">
    <property type="term" value="C:pore complex"/>
    <property type="evidence" value="ECO:0007669"/>
    <property type="project" value="UniProtKB-KW"/>
</dbReference>
<evidence type="ECO:0000256" key="5">
    <source>
        <dbReference type="ARBA" id="ARBA00022692"/>
    </source>
</evidence>
<evidence type="ECO:0000256" key="1">
    <source>
        <dbReference type="ARBA" id="ARBA00004571"/>
    </source>
</evidence>
<feature type="domain" description="Porin" evidence="11">
    <location>
        <begin position="18"/>
        <end position="342"/>
    </location>
</feature>
<protein>
    <submittedName>
        <fullName evidence="12">Putative porin</fullName>
    </submittedName>
</protein>
<gene>
    <name evidence="12" type="ORF">BX591_13720</name>
</gene>
<keyword evidence="9" id="KW-0472">Membrane</keyword>
<comment type="caution">
    <text evidence="12">The sequence shown here is derived from an EMBL/GenBank/DDBJ whole genome shotgun (WGS) entry which is preliminary data.</text>
</comment>
<organism evidence="12 13">
    <name type="scientific">Paraburkholderia bryophila</name>
    <dbReference type="NCBI Taxonomy" id="420952"/>
    <lineage>
        <taxon>Bacteria</taxon>
        <taxon>Pseudomonadati</taxon>
        <taxon>Pseudomonadota</taxon>
        <taxon>Betaproteobacteria</taxon>
        <taxon>Burkholderiales</taxon>
        <taxon>Burkholderiaceae</taxon>
        <taxon>Paraburkholderia</taxon>
    </lineage>
</organism>
<accession>A0A329BEZ9</accession>
<dbReference type="InterPro" id="IPR023614">
    <property type="entry name" value="Porin_dom_sf"/>
</dbReference>
<dbReference type="InterPro" id="IPR050298">
    <property type="entry name" value="Gram-neg_bact_OMP"/>
</dbReference>
<dbReference type="SUPFAM" id="SSF56935">
    <property type="entry name" value="Porins"/>
    <property type="match status" value="1"/>
</dbReference>
<keyword evidence="3" id="KW-0813">Transport</keyword>
<dbReference type="AlphaFoldDB" id="A0A329BEZ9"/>
<dbReference type="CDD" id="cd00342">
    <property type="entry name" value="gram_neg_porins"/>
    <property type="match status" value="1"/>
</dbReference>
<evidence type="ECO:0000313" key="13">
    <source>
        <dbReference type="Proteomes" id="UP000248918"/>
    </source>
</evidence>
<dbReference type="Gene3D" id="2.40.160.10">
    <property type="entry name" value="Porin"/>
    <property type="match status" value="1"/>
</dbReference>
<evidence type="ECO:0000256" key="2">
    <source>
        <dbReference type="ARBA" id="ARBA00011233"/>
    </source>
</evidence>
<evidence type="ECO:0000256" key="10">
    <source>
        <dbReference type="ARBA" id="ARBA00023237"/>
    </source>
</evidence>
<proteinExistence type="predicted"/>
<dbReference type="GO" id="GO:0015288">
    <property type="term" value="F:porin activity"/>
    <property type="evidence" value="ECO:0007669"/>
    <property type="project" value="UniProtKB-KW"/>
</dbReference>
<evidence type="ECO:0000256" key="8">
    <source>
        <dbReference type="ARBA" id="ARBA00023114"/>
    </source>
</evidence>
<evidence type="ECO:0000256" key="9">
    <source>
        <dbReference type="ARBA" id="ARBA00023136"/>
    </source>
</evidence>
<dbReference type="PANTHER" id="PTHR34501:SF9">
    <property type="entry name" value="MAJOR OUTER MEMBRANE PROTEIN P.IA"/>
    <property type="match status" value="1"/>
</dbReference>
<dbReference type="Pfam" id="PF13609">
    <property type="entry name" value="Porin_4"/>
    <property type="match status" value="1"/>
</dbReference>
<dbReference type="EMBL" id="QLTK01000037">
    <property type="protein sequence ID" value="RAS20427.1"/>
    <property type="molecule type" value="Genomic_DNA"/>
</dbReference>
<keyword evidence="7" id="KW-0406">Ion transport</keyword>
<keyword evidence="10" id="KW-0998">Cell outer membrane</keyword>
<evidence type="ECO:0000256" key="6">
    <source>
        <dbReference type="ARBA" id="ARBA00022729"/>
    </source>
</evidence>
<name>A0A329BEZ9_9BURK</name>
<keyword evidence="8" id="KW-0626">Porin</keyword>
<keyword evidence="5" id="KW-0812">Transmembrane</keyword>
<dbReference type="GO" id="GO:0006811">
    <property type="term" value="P:monoatomic ion transport"/>
    <property type="evidence" value="ECO:0007669"/>
    <property type="project" value="UniProtKB-KW"/>
</dbReference>
<comment type="subunit">
    <text evidence="2">Homotrimer.</text>
</comment>
<evidence type="ECO:0000313" key="12">
    <source>
        <dbReference type="EMBL" id="RAS20427.1"/>
    </source>
</evidence>
<evidence type="ECO:0000259" key="11">
    <source>
        <dbReference type="Pfam" id="PF13609"/>
    </source>
</evidence>
<dbReference type="RefSeq" id="WP_111935328.1">
    <property type="nucleotide sequence ID" value="NZ_CADFFP010000036.1"/>
</dbReference>
<keyword evidence="4" id="KW-1134">Transmembrane beta strand</keyword>
<dbReference type="Proteomes" id="UP000248918">
    <property type="component" value="Unassembled WGS sequence"/>
</dbReference>
<evidence type="ECO:0000256" key="3">
    <source>
        <dbReference type="ARBA" id="ARBA00022448"/>
    </source>
</evidence>
<dbReference type="InterPro" id="IPR033900">
    <property type="entry name" value="Gram_neg_porin_domain"/>
</dbReference>
<reference evidence="12 13" key="1">
    <citation type="submission" date="2018-06" db="EMBL/GenBank/DDBJ databases">
        <title>Genomic Encyclopedia of Type Strains, Phase III (KMG-III): the genomes of soil and plant-associated and newly described type strains.</title>
        <authorList>
            <person name="Whitman W."/>
        </authorList>
    </citation>
    <scope>NUCLEOTIDE SEQUENCE [LARGE SCALE GENOMIC DNA]</scope>
    <source>
        <strain evidence="12 13">LMG 23644</strain>
    </source>
</reference>
<dbReference type="PANTHER" id="PTHR34501">
    <property type="entry name" value="PROTEIN YDDL-RELATED"/>
    <property type="match status" value="1"/>
</dbReference>